<dbReference type="EMBL" id="AP017369">
    <property type="protein sequence ID" value="BAU96052.1"/>
    <property type="molecule type" value="Genomic_DNA"/>
</dbReference>
<dbReference type="AlphaFoldDB" id="A0A169RXY9"/>
<proteinExistence type="predicted"/>
<name>A0A169RXY9_9CORY</name>
<gene>
    <name evidence="1" type="ORF">N24_1790</name>
</gene>
<organism evidence="1 2">
    <name type="scientific">Corynebacterium suranareeae</name>
    <dbReference type="NCBI Taxonomy" id="2506452"/>
    <lineage>
        <taxon>Bacteria</taxon>
        <taxon>Bacillati</taxon>
        <taxon>Actinomycetota</taxon>
        <taxon>Actinomycetes</taxon>
        <taxon>Mycobacteriales</taxon>
        <taxon>Corynebacteriaceae</taxon>
        <taxon>Corynebacterium</taxon>
    </lineage>
</organism>
<reference evidence="1 2" key="1">
    <citation type="submission" date="2016-02" db="EMBL/GenBank/DDBJ databases">
        <title>Corynebacterium glutamicum N24 whole genome sequencing project.</title>
        <authorList>
            <person name="Matsutani M."/>
            <person name="Nangtapong N."/>
            <person name="Yakushi T."/>
            <person name="Matsushita K."/>
        </authorList>
    </citation>
    <scope>NUCLEOTIDE SEQUENCE [LARGE SCALE GENOMIC DNA]</scope>
    <source>
        <strain evidence="1 2">N24</strain>
    </source>
</reference>
<accession>A0A169RXY9</accession>
<protein>
    <submittedName>
        <fullName evidence="1">Uncharacterized protein</fullName>
    </submittedName>
</protein>
<dbReference type="KEGG" id="csur:N24_1790"/>
<evidence type="ECO:0000313" key="1">
    <source>
        <dbReference type="EMBL" id="BAU96052.1"/>
    </source>
</evidence>
<evidence type="ECO:0000313" key="2">
    <source>
        <dbReference type="Proteomes" id="UP000218244"/>
    </source>
</evidence>
<sequence length="123" mass="14417">MPSMYEQHVLNYLNDPKSTEIVLNSSMHSLELLQQESLNIYSGDHWLFSSKNSRYPKLHELRRDAYRAGVEDGLRQSQRILEDFQSTIHKIVQKREQPSYKDLQAELAAARQELAQLKDQKES</sequence>
<dbReference type="Proteomes" id="UP000218244">
    <property type="component" value="Chromosome"/>
</dbReference>
<keyword evidence="2" id="KW-1185">Reference proteome</keyword>